<evidence type="ECO:0000256" key="4">
    <source>
        <dbReference type="PROSITE-ProRule" id="PRU00175"/>
    </source>
</evidence>
<dbReference type="SMART" id="SM00449">
    <property type="entry name" value="SPRY"/>
    <property type="match status" value="1"/>
</dbReference>
<evidence type="ECO:0000256" key="1">
    <source>
        <dbReference type="ARBA" id="ARBA00022723"/>
    </source>
</evidence>
<dbReference type="PANTHER" id="PTHR13363:SF6">
    <property type="entry name" value="RING FINGER AND SPRY DOMAIN-CONTAINING PROTEIN 1"/>
    <property type="match status" value="1"/>
</dbReference>
<evidence type="ECO:0000256" key="5">
    <source>
        <dbReference type="SAM" id="MobiDB-lite"/>
    </source>
</evidence>
<evidence type="ECO:0000256" key="2">
    <source>
        <dbReference type="ARBA" id="ARBA00022771"/>
    </source>
</evidence>
<evidence type="ECO:0000259" key="6">
    <source>
        <dbReference type="PROSITE" id="PS50089"/>
    </source>
</evidence>
<organism evidence="8 9">
    <name type="scientific">Cloeon dipterum</name>
    <dbReference type="NCBI Taxonomy" id="197152"/>
    <lineage>
        <taxon>Eukaryota</taxon>
        <taxon>Metazoa</taxon>
        <taxon>Ecdysozoa</taxon>
        <taxon>Arthropoda</taxon>
        <taxon>Hexapoda</taxon>
        <taxon>Insecta</taxon>
        <taxon>Pterygota</taxon>
        <taxon>Palaeoptera</taxon>
        <taxon>Ephemeroptera</taxon>
        <taxon>Pisciforma</taxon>
        <taxon>Baetidae</taxon>
        <taxon>Cloeon</taxon>
    </lineage>
</organism>
<evidence type="ECO:0000313" key="9">
    <source>
        <dbReference type="Proteomes" id="UP000494165"/>
    </source>
</evidence>
<evidence type="ECO:0008006" key="10">
    <source>
        <dbReference type="Google" id="ProtNLM"/>
    </source>
</evidence>
<keyword evidence="2 4" id="KW-0863">Zinc-finger</keyword>
<dbReference type="GO" id="GO:0005737">
    <property type="term" value="C:cytoplasm"/>
    <property type="evidence" value="ECO:0007669"/>
    <property type="project" value="TreeGrafter"/>
</dbReference>
<dbReference type="Pfam" id="PF13920">
    <property type="entry name" value="zf-C3HC4_3"/>
    <property type="match status" value="1"/>
</dbReference>
<proteinExistence type="predicted"/>
<dbReference type="Pfam" id="PF00622">
    <property type="entry name" value="SPRY"/>
    <property type="match status" value="1"/>
</dbReference>
<dbReference type="AlphaFoldDB" id="A0A8S1E1D8"/>
<protein>
    <recommendedName>
        <fullName evidence="10">RING finger and SPRY domain-containing protein 1</fullName>
    </recommendedName>
</protein>
<feature type="region of interest" description="Disordered" evidence="5">
    <location>
        <begin position="1"/>
        <end position="39"/>
    </location>
</feature>
<dbReference type="Gene3D" id="3.30.40.10">
    <property type="entry name" value="Zinc/RING finger domain, C3HC4 (zinc finger)"/>
    <property type="match status" value="1"/>
</dbReference>
<dbReference type="SMART" id="SM00184">
    <property type="entry name" value="RING"/>
    <property type="match status" value="1"/>
</dbReference>
<comment type="caution">
    <text evidence="8">The sequence shown here is derived from an EMBL/GenBank/DDBJ whole genome shotgun (WGS) entry which is preliminary data.</text>
</comment>
<accession>A0A8S1E1D8</accession>
<dbReference type="Proteomes" id="UP000494165">
    <property type="component" value="Unassembled WGS sequence"/>
</dbReference>
<reference evidence="8 9" key="1">
    <citation type="submission" date="2020-04" db="EMBL/GenBank/DDBJ databases">
        <authorList>
            <person name="Alioto T."/>
            <person name="Alioto T."/>
            <person name="Gomez Garrido J."/>
        </authorList>
    </citation>
    <scope>NUCLEOTIDE SEQUENCE [LARGE SCALE GENOMIC DNA]</scope>
</reference>
<dbReference type="GO" id="GO:0004842">
    <property type="term" value="F:ubiquitin-protein transferase activity"/>
    <property type="evidence" value="ECO:0007669"/>
    <property type="project" value="InterPro"/>
</dbReference>
<dbReference type="CDD" id="cd12883">
    <property type="entry name" value="SPRY_RING"/>
    <property type="match status" value="1"/>
</dbReference>
<dbReference type="SUPFAM" id="SSF57850">
    <property type="entry name" value="RING/U-box"/>
    <property type="match status" value="1"/>
</dbReference>
<dbReference type="EMBL" id="CADEPI010000444">
    <property type="protein sequence ID" value="CAB3385965.1"/>
    <property type="molecule type" value="Genomic_DNA"/>
</dbReference>
<dbReference type="InterPro" id="IPR013320">
    <property type="entry name" value="ConA-like_dom_sf"/>
</dbReference>
<keyword evidence="1" id="KW-0479">Metal-binding</keyword>
<name>A0A8S1E1D8_9INSE</name>
<dbReference type="PANTHER" id="PTHR13363">
    <property type="entry name" value="RING FINGER AND SRY DOMAIN-CONTAINING"/>
    <property type="match status" value="1"/>
</dbReference>
<dbReference type="InterPro" id="IPR035774">
    <property type="entry name" value="SPRY_RSPRY1"/>
</dbReference>
<dbReference type="Gene3D" id="2.60.120.920">
    <property type="match status" value="1"/>
</dbReference>
<evidence type="ECO:0000256" key="3">
    <source>
        <dbReference type="ARBA" id="ARBA00022833"/>
    </source>
</evidence>
<feature type="domain" description="B30.2/SPRY" evidence="7">
    <location>
        <begin position="277"/>
        <end position="466"/>
    </location>
</feature>
<dbReference type="InterPro" id="IPR013083">
    <property type="entry name" value="Znf_RING/FYVE/PHD"/>
</dbReference>
<dbReference type="PROSITE" id="PS50188">
    <property type="entry name" value="B302_SPRY"/>
    <property type="match status" value="1"/>
</dbReference>
<dbReference type="GO" id="GO:0008270">
    <property type="term" value="F:zinc ion binding"/>
    <property type="evidence" value="ECO:0007669"/>
    <property type="project" value="UniProtKB-KW"/>
</dbReference>
<keyword evidence="9" id="KW-1185">Reference proteome</keyword>
<dbReference type="SUPFAM" id="SSF49899">
    <property type="entry name" value="Concanavalin A-like lectins/glucanases"/>
    <property type="match status" value="1"/>
</dbReference>
<keyword evidence="3" id="KW-0862">Zinc</keyword>
<gene>
    <name evidence="8" type="ORF">CLODIP_2_CD04845</name>
</gene>
<dbReference type="OrthoDB" id="10017393at2759"/>
<dbReference type="GO" id="GO:0051603">
    <property type="term" value="P:proteolysis involved in protein catabolic process"/>
    <property type="evidence" value="ECO:0007669"/>
    <property type="project" value="TreeGrafter"/>
</dbReference>
<sequence length="564" mass="63913">MGSCLCKEKKRRRRRWSDEQQQQQSADDQADPCDSRRPVSSISGRLIIDHELPLPTRTARTAAVPCPLTIDHLVLETLSVIRTLVENEQEPPASMIKLHVIADKEEGWLALVTSMVRVIPLEDPLGPAVITLLLDDCPLPTRESVLRLALLFNLSAERSEEGRRFPMQQRNICVVLGCIAEKMAGPNSIAILTKGTLDYLITNLLAFQKEDMNPSVILFSLVALEKFAQTTENKMTIQRYLKEYETNPLLGLEQWIGNPDYVKRQVGFCAQWCLDNLFLVEGRPFSFNCVDLSNINVMLNTKDVSEYLKISPNGLEARCDAFSFESVRCTFQVDEGIWYYEAEIVTPGVMQIGWATRDSTFLNHEGYGIGDDEFSLAYDGCRQLFWHNARCEAQSRQCWRPGDILGCLLDLEKPEICFYVNGQPLGSSTHVTSNNNVFKSARSGFFAAASFMSFQQCKFNFGSSAFKYPPVDRKFKSFNEHAHLDAEDKKILPRHIRLEQLRKLSVRDDSCTLCFDDYASVQLTPCGHRGFCGNCAKQLAECPMCRATIKEKQPCERFRSATQE</sequence>
<dbReference type="InterPro" id="IPR001841">
    <property type="entry name" value="Znf_RING"/>
</dbReference>
<dbReference type="InterPro" id="IPR043136">
    <property type="entry name" value="B30.2/SPRY_sf"/>
</dbReference>
<dbReference type="InterPro" id="IPR045129">
    <property type="entry name" value="RNF123/RKP/RSPRY1"/>
</dbReference>
<feature type="domain" description="RING-type" evidence="6">
    <location>
        <begin position="511"/>
        <end position="546"/>
    </location>
</feature>
<evidence type="ECO:0000313" key="8">
    <source>
        <dbReference type="EMBL" id="CAB3385965.1"/>
    </source>
</evidence>
<dbReference type="InterPro" id="IPR003877">
    <property type="entry name" value="SPRY_dom"/>
</dbReference>
<dbReference type="InterPro" id="IPR001870">
    <property type="entry name" value="B30.2/SPRY"/>
</dbReference>
<dbReference type="PROSITE" id="PS50089">
    <property type="entry name" value="ZF_RING_2"/>
    <property type="match status" value="1"/>
</dbReference>
<evidence type="ECO:0000259" key="7">
    <source>
        <dbReference type="PROSITE" id="PS50188"/>
    </source>
</evidence>